<accession>A0A151M3F3</accession>
<reference evidence="2 3" key="1">
    <citation type="journal article" date="2012" name="Genome Biol.">
        <title>Sequencing three crocodilian genomes to illuminate the evolution of archosaurs and amniotes.</title>
        <authorList>
            <person name="St John J.A."/>
            <person name="Braun E.L."/>
            <person name="Isberg S.R."/>
            <person name="Miles L.G."/>
            <person name="Chong A.Y."/>
            <person name="Gongora J."/>
            <person name="Dalzell P."/>
            <person name="Moran C."/>
            <person name="Bed'hom B."/>
            <person name="Abzhanov A."/>
            <person name="Burgess S.C."/>
            <person name="Cooksey A.M."/>
            <person name="Castoe T.A."/>
            <person name="Crawford N.G."/>
            <person name="Densmore L.D."/>
            <person name="Drew J.C."/>
            <person name="Edwards S.V."/>
            <person name="Faircloth B.C."/>
            <person name="Fujita M.K."/>
            <person name="Greenwold M.J."/>
            <person name="Hoffmann F.G."/>
            <person name="Howard J.M."/>
            <person name="Iguchi T."/>
            <person name="Janes D.E."/>
            <person name="Khan S.Y."/>
            <person name="Kohno S."/>
            <person name="de Koning A.J."/>
            <person name="Lance S.L."/>
            <person name="McCarthy F.M."/>
            <person name="McCormack J.E."/>
            <person name="Merchant M.E."/>
            <person name="Peterson D.G."/>
            <person name="Pollock D.D."/>
            <person name="Pourmand N."/>
            <person name="Raney B.J."/>
            <person name="Roessler K.A."/>
            <person name="Sanford J.R."/>
            <person name="Sawyer R.H."/>
            <person name="Schmidt C.J."/>
            <person name="Triplett E.W."/>
            <person name="Tuberville T.D."/>
            <person name="Venegas-Anaya M."/>
            <person name="Howard J.T."/>
            <person name="Jarvis E.D."/>
            <person name="Guillette L.J.Jr."/>
            <person name="Glenn T.C."/>
            <person name="Green R.E."/>
            <person name="Ray D.A."/>
        </authorList>
    </citation>
    <scope>NUCLEOTIDE SEQUENCE [LARGE SCALE GENOMIC DNA]</scope>
    <source>
        <strain evidence="2">KSC_2009_1</strain>
    </source>
</reference>
<evidence type="ECO:0000313" key="3">
    <source>
        <dbReference type="Proteomes" id="UP000050525"/>
    </source>
</evidence>
<comment type="caution">
    <text evidence="2">The sequence shown here is derived from an EMBL/GenBank/DDBJ whole genome shotgun (WGS) entry which is preliminary data.</text>
</comment>
<evidence type="ECO:0000256" key="1">
    <source>
        <dbReference type="SAM" id="MobiDB-lite"/>
    </source>
</evidence>
<dbReference type="EMBL" id="AKHW03006769">
    <property type="protein sequence ID" value="KYO18980.1"/>
    <property type="molecule type" value="Genomic_DNA"/>
</dbReference>
<name>A0A151M3F3_ALLMI</name>
<feature type="region of interest" description="Disordered" evidence="1">
    <location>
        <begin position="158"/>
        <end position="177"/>
    </location>
</feature>
<dbReference type="Proteomes" id="UP000050525">
    <property type="component" value="Unassembled WGS sequence"/>
</dbReference>
<sequence>MCTVQQAKLGRPPTSPQSWSWTSCLKFMAQDISIWSTPPCTPHHQGKGGDKQRRQEFSCGLQGHTKTSALSRPWAKSSHVMLPKETLTICGGYALEIPMNGDICEYWDQQQEHGSSCRSVVVVSAFWWESWSDISSSLFSMFFHTLIISERETLRQQGTPPLNVYPHQSSRTGNRGI</sequence>
<keyword evidence="3" id="KW-1185">Reference proteome</keyword>
<dbReference type="AlphaFoldDB" id="A0A151M3F3"/>
<evidence type="ECO:0000313" key="2">
    <source>
        <dbReference type="EMBL" id="KYO18980.1"/>
    </source>
</evidence>
<proteinExistence type="predicted"/>
<protein>
    <submittedName>
        <fullName evidence="2">Uncharacterized protein</fullName>
    </submittedName>
</protein>
<gene>
    <name evidence="2" type="ORF">Y1Q_0018938</name>
</gene>
<organism evidence="2 3">
    <name type="scientific">Alligator mississippiensis</name>
    <name type="common">American alligator</name>
    <dbReference type="NCBI Taxonomy" id="8496"/>
    <lineage>
        <taxon>Eukaryota</taxon>
        <taxon>Metazoa</taxon>
        <taxon>Chordata</taxon>
        <taxon>Craniata</taxon>
        <taxon>Vertebrata</taxon>
        <taxon>Euteleostomi</taxon>
        <taxon>Archelosauria</taxon>
        <taxon>Archosauria</taxon>
        <taxon>Crocodylia</taxon>
        <taxon>Alligatoridae</taxon>
        <taxon>Alligatorinae</taxon>
        <taxon>Alligator</taxon>
    </lineage>
</organism>